<keyword evidence="3" id="KW-0560">Oxidoreductase</keyword>
<dbReference type="GO" id="GO:0016491">
    <property type="term" value="F:oxidoreductase activity"/>
    <property type="evidence" value="ECO:0007669"/>
    <property type="project" value="UniProtKB-KW"/>
</dbReference>
<dbReference type="GeneID" id="55989542"/>
<evidence type="ECO:0000256" key="3">
    <source>
        <dbReference type="ARBA" id="ARBA00023002"/>
    </source>
</evidence>
<dbReference type="Pfam" id="PF00106">
    <property type="entry name" value="adh_short"/>
    <property type="match status" value="1"/>
</dbReference>
<sequence length="358" mass="38878">MAATTHTKFNANTEGLDVAKEFASGIHGKTVLVTGVNRGGIGFSTSQALASQSPAHLIIAGRSPSKIQECIEALQAEFPDVDYRGLHVDLSTQQSVRDAAAEVMAWTDVPMIDIVINSAGVMGIQERTLTSDGIEMHFATNHLGHWLLTCLIMPKLIKAAEYNPKGATRVVSVSSASPTVSAMRWSDINFDRKNSDIPKEEQPDQEWLQAWGYRDLGNQSYIPLDGYDRSKVANVLSGIGANKRLFNKYGILSLAVHPGIIGTELGRNFPPETLEAVKVMNEQGIFTRKTLGAGASTSMVAALDPNLAEGVGNDKMNWGSYLEDCQISNQARPLAVSSEEAEKLWELSEKLVGQTFSW</sequence>
<dbReference type="EMBL" id="CP055898">
    <property type="protein sequence ID" value="QKX54942.1"/>
    <property type="molecule type" value="Genomic_DNA"/>
</dbReference>
<accession>A0A7H8QMA3</accession>
<evidence type="ECO:0000256" key="1">
    <source>
        <dbReference type="ARBA" id="ARBA00006484"/>
    </source>
</evidence>
<evidence type="ECO:0000256" key="2">
    <source>
        <dbReference type="ARBA" id="ARBA00022857"/>
    </source>
</evidence>
<dbReference type="KEGG" id="trg:TRUGW13939_02032"/>
<name>A0A7H8QMA3_TALRU</name>
<dbReference type="PANTHER" id="PTHR24320:SF283">
    <property type="entry name" value="RETINOL DEHYDROGENASE 11"/>
    <property type="match status" value="1"/>
</dbReference>
<dbReference type="AlphaFoldDB" id="A0A7H8QMA3"/>
<evidence type="ECO:0000313" key="4">
    <source>
        <dbReference type="EMBL" id="QKX54942.1"/>
    </source>
</evidence>
<proteinExistence type="inferred from homology"/>
<evidence type="ECO:0000313" key="5">
    <source>
        <dbReference type="Proteomes" id="UP000509510"/>
    </source>
</evidence>
<organism evidence="4 5">
    <name type="scientific">Talaromyces rugulosus</name>
    <name type="common">Penicillium rugulosum</name>
    <dbReference type="NCBI Taxonomy" id="121627"/>
    <lineage>
        <taxon>Eukaryota</taxon>
        <taxon>Fungi</taxon>
        <taxon>Dikarya</taxon>
        <taxon>Ascomycota</taxon>
        <taxon>Pezizomycotina</taxon>
        <taxon>Eurotiomycetes</taxon>
        <taxon>Eurotiomycetidae</taxon>
        <taxon>Eurotiales</taxon>
        <taxon>Trichocomaceae</taxon>
        <taxon>Talaromyces</taxon>
        <taxon>Talaromyces sect. Islandici</taxon>
    </lineage>
</organism>
<dbReference type="InterPro" id="IPR036291">
    <property type="entry name" value="NAD(P)-bd_dom_sf"/>
</dbReference>
<dbReference type="InterPro" id="IPR002347">
    <property type="entry name" value="SDR_fam"/>
</dbReference>
<reference evidence="5" key="1">
    <citation type="submission" date="2020-06" db="EMBL/GenBank/DDBJ databases">
        <title>A chromosome-scale genome assembly of Talaromyces rugulosus W13939.</title>
        <authorList>
            <person name="Wang B."/>
            <person name="Guo L."/>
            <person name="Ye K."/>
            <person name="Wang L."/>
        </authorList>
    </citation>
    <scope>NUCLEOTIDE SEQUENCE [LARGE SCALE GENOMIC DNA]</scope>
    <source>
        <strain evidence="5">W13939</strain>
    </source>
</reference>
<dbReference type="Proteomes" id="UP000509510">
    <property type="component" value="Chromosome I"/>
</dbReference>
<protein>
    <recommendedName>
        <fullName evidence="6">Ketoreductase (KR) domain-containing protein</fullName>
    </recommendedName>
</protein>
<gene>
    <name evidence="4" type="ORF">TRUGW13939_02032</name>
</gene>
<dbReference type="RefSeq" id="XP_035341121.1">
    <property type="nucleotide sequence ID" value="XM_035485228.1"/>
</dbReference>
<keyword evidence="2" id="KW-0521">NADP</keyword>
<dbReference type="SUPFAM" id="SSF51735">
    <property type="entry name" value="NAD(P)-binding Rossmann-fold domains"/>
    <property type="match status" value="1"/>
</dbReference>
<evidence type="ECO:0008006" key="6">
    <source>
        <dbReference type="Google" id="ProtNLM"/>
    </source>
</evidence>
<dbReference type="PANTHER" id="PTHR24320">
    <property type="entry name" value="RETINOL DEHYDROGENASE"/>
    <property type="match status" value="1"/>
</dbReference>
<dbReference type="OrthoDB" id="191139at2759"/>
<keyword evidence="5" id="KW-1185">Reference proteome</keyword>
<comment type="similarity">
    <text evidence="1">Belongs to the short-chain dehydrogenases/reductases (SDR) family.</text>
</comment>
<dbReference type="Gene3D" id="3.40.50.720">
    <property type="entry name" value="NAD(P)-binding Rossmann-like Domain"/>
    <property type="match status" value="1"/>
</dbReference>